<gene>
    <name evidence="2" type="ORF">GGR04_002351</name>
</gene>
<proteinExistence type="predicted"/>
<keyword evidence="3" id="KW-1185">Reference proteome</keyword>
<organism evidence="2 3">
    <name type="scientific">Aureimonas pseudogalii</name>
    <dbReference type="NCBI Taxonomy" id="1744844"/>
    <lineage>
        <taxon>Bacteria</taxon>
        <taxon>Pseudomonadati</taxon>
        <taxon>Pseudomonadota</taxon>
        <taxon>Alphaproteobacteria</taxon>
        <taxon>Hyphomicrobiales</taxon>
        <taxon>Aurantimonadaceae</taxon>
        <taxon>Aureimonas</taxon>
    </lineage>
</organism>
<accession>A0A7W6H467</accession>
<dbReference type="Gene3D" id="3.40.50.1110">
    <property type="entry name" value="SGNH hydrolase"/>
    <property type="match status" value="1"/>
</dbReference>
<sequence length="486" mass="49912">MMLGLSGSGRAGGGLRLPITVSASGGRTVASGLVRDGAGAALGGRSVTVFVDGAQRGSATADASGRWSLDLGVLDGGAHRIEARADLPVRSAARLLQVALTQRLAANNRVAALGDSRTLDNFRSGTITNIGPVTWARQLSLGRIDFRKARNSGVGGATTEEIRANQFPAVLASDAAILVLLGGVNDANSGAISAQRTLENLAFMARTFVQSDPGRVCLLLDEVPVAGLGYPDKQIAVRDGVRALADPASGLVVVPSWNAVAAGPDSASPLGWAYRDGIHWSKRGAFAVGREIWQALARVTRTYDPQTRAGVLVGGDFVTSGAAPSGWTVPSGTGITTRMEEANGLNWLVMSFSGVASLNVNAYVSSTAIPAGLTPGTSLADVQMRYRIDAGSENLSLVGLEIRRQSGQRLSAATGELATDGFDMGSTFEAASGPLPPDAVDGLLAPPPGDLAGATQLRPFWLTVKGIAGQPASGTVRVAMPQLRAA</sequence>
<dbReference type="AlphaFoldDB" id="A0A7W6H467"/>
<name>A0A7W6H467_9HYPH</name>
<dbReference type="InterPro" id="IPR013830">
    <property type="entry name" value="SGNH_hydro"/>
</dbReference>
<dbReference type="GO" id="GO:0016788">
    <property type="term" value="F:hydrolase activity, acting on ester bonds"/>
    <property type="evidence" value="ECO:0007669"/>
    <property type="project" value="UniProtKB-ARBA"/>
</dbReference>
<feature type="domain" description="SGNH hydrolase-type esterase" evidence="1">
    <location>
        <begin position="112"/>
        <end position="284"/>
    </location>
</feature>
<dbReference type="EMBL" id="JACIEK010000005">
    <property type="protein sequence ID" value="MBB3998510.1"/>
    <property type="molecule type" value="Genomic_DNA"/>
</dbReference>
<dbReference type="InterPro" id="IPR036514">
    <property type="entry name" value="SGNH_hydro_sf"/>
</dbReference>
<comment type="caution">
    <text evidence="2">The sequence shown here is derived from an EMBL/GenBank/DDBJ whole genome shotgun (WGS) entry which is preliminary data.</text>
</comment>
<dbReference type="Proteomes" id="UP000542776">
    <property type="component" value="Unassembled WGS sequence"/>
</dbReference>
<dbReference type="RefSeq" id="WP_183200053.1">
    <property type="nucleotide sequence ID" value="NZ_JACIEK010000005.1"/>
</dbReference>
<dbReference type="SUPFAM" id="SSF52266">
    <property type="entry name" value="SGNH hydrolase"/>
    <property type="match status" value="1"/>
</dbReference>
<evidence type="ECO:0000313" key="2">
    <source>
        <dbReference type="EMBL" id="MBB3998510.1"/>
    </source>
</evidence>
<reference evidence="2 3" key="1">
    <citation type="submission" date="2020-08" db="EMBL/GenBank/DDBJ databases">
        <title>Genomic Encyclopedia of Type Strains, Phase IV (KMG-IV): sequencing the most valuable type-strain genomes for metagenomic binning, comparative biology and taxonomic classification.</title>
        <authorList>
            <person name="Goeker M."/>
        </authorList>
    </citation>
    <scope>NUCLEOTIDE SEQUENCE [LARGE SCALE GENOMIC DNA]</scope>
    <source>
        <strain evidence="2 3">DSM 102238</strain>
    </source>
</reference>
<evidence type="ECO:0000259" key="1">
    <source>
        <dbReference type="Pfam" id="PF13472"/>
    </source>
</evidence>
<dbReference type="Pfam" id="PF13472">
    <property type="entry name" value="Lipase_GDSL_2"/>
    <property type="match status" value="1"/>
</dbReference>
<evidence type="ECO:0000313" key="3">
    <source>
        <dbReference type="Proteomes" id="UP000542776"/>
    </source>
</evidence>
<protein>
    <submittedName>
        <fullName evidence="2">Lysophospholipase L1-like esterase</fullName>
    </submittedName>
</protein>
<dbReference type="CDD" id="cd00229">
    <property type="entry name" value="SGNH_hydrolase"/>
    <property type="match status" value="1"/>
</dbReference>